<keyword evidence="1" id="KW-0418">Kinase</keyword>
<evidence type="ECO:0000313" key="2">
    <source>
        <dbReference type="Proteomes" id="UP000805649"/>
    </source>
</evidence>
<name>A0ACC3YNS4_COLTU</name>
<organism evidence="1 2">
    <name type="scientific">Colletotrichum truncatum</name>
    <name type="common">Anthracnose fungus</name>
    <name type="synonym">Colletotrichum capsici</name>
    <dbReference type="NCBI Taxonomy" id="5467"/>
    <lineage>
        <taxon>Eukaryota</taxon>
        <taxon>Fungi</taxon>
        <taxon>Dikarya</taxon>
        <taxon>Ascomycota</taxon>
        <taxon>Pezizomycotina</taxon>
        <taxon>Sordariomycetes</taxon>
        <taxon>Hypocreomycetidae</taxon>
        <taxon>Glomerellales</taxon>
        <taxon>Glomerellaceae</taxon>
        <taxon>Colletotrichum</taxon>
        <taxon>Colletotrichum truncatum species complex</taxon>
    </lineage>
</organism>
<dbReference type="Proteomes" id="UP000805649">
    <property type="component" value="Unassembled WGS sequence"/>
</dbReference>
<dbReference type="EMBL" id="VUJX02000008">
    <property type="protein sequence ID" value="KAL0933521.1"/>
    <property type="molecule type" value="Genomic_DNA"/>
</dbReference>
<reference evidence="1 2" key="1">
    <citation type="journal article" date="2020" name="Phytopathology">
        <title>Genome Sequence Resources of Colletotrichum truncatum, C. plurivorum, C. musicola, and C. sojae: Four Species Pathogenic to Soybean (Glycine max).</title>
        <authorList>
            <person name="Rogerio F."/>
            <person name="Boufleur T.R."/>
            <person name="Ciampi-Guillardi M."/>
            <person name="Sukno S.A."/>
            <person name="Thon M.R."/>
            <person name="Massola Junior N.S."/>
            <person name="Baroncelli R."/>
        </authorList>
    </citation>
    <scope>NUCLEOTIDE SEQUENCE [LARGE SCALE GENOMIC DNA]</scope>
    <source>
        <strain evidence="1 2">CMES1059</strain>
    </source>
</reference>
<evidence type="ECO:0000313" key="1">
    <source>
        <dbReference type="EMBL" id="KAL0933521.1"/>
    </source>
</evidence>
<proteinExistence type="predicted"/>
<keyword evidence="2" id="KW-1185">Reference proteome</keyword>
<accession>A0ACC3YNS4</accession>
<comment type="caution">
    <text evidence="1">The sequence shown here is derived from an EMBL/GenBank/DDBJ whole genome shotgun (WGS) entry which is preliminary data.</text>
</comment>
<keyword evidence="1" id="KW-0723">Serine/threonine-protein kinase</keyword>
<sequence>MKPNRKTQIAIFPARYGRENATAPDHKVYPATDTSTTKDNLQIAPQQEKTKHPAMFTDKAQAIVRPQRDLFSVRTTDVEWGSPWKNYQEQFKLHDLWDSLIVAVGQGELVHVKEMAPLESKDALSKFRILRHKNIIEFIHAYMTDTCLYAIFEPTAFSLLHLALCPRYPNESQLGAIVGQVNDGENRHSRI</sequence>
<protein>
    <submittedName>
        <fullName evidence="1">Serine/threonine protein kinase</fullName>
    </submittedName>
</protein>
<keyword evidence="1" id="KW-0808">Transferase</keyword>
<gene>
    <name evidence="1" type="ORF">CTRU02_212484</name>
</gene>